<dbReference type="InterPro" id="IPR000064">
    <property type="entry name" value="NLP_P60_dom"/>
</dbReference>
<evidence type="ECO:0000256" key="3">
    <source>
        <dbReference type="ARBA" id="ARBA00022801"/>
    </source>
</evidence>
<dbReference type="InterPro" id="IPR038765">
    <property type="entry name" value="Papain-like_cys_pep_sf"/>
</dbReference>
<feature type="domain" description="NlpC/P60" evidence="6">
    <location>
        <begin position="31"/>
        <end position="150"/>
    </location>
</feature>
<keyword evidence="2" id="KW-0645">Protease</keyword>
<dbReference type="Proteomes" id="UP000070376">
    <property type="component" value="Unassembled WGS sequence"/>
</dbReference>
<feature type="chain" id="PRO_5007456862" evidence="5">
    <location>
        <begin position="30"/>
        <end position="150"/>
    </location>
</feature>
<dbReference type="PATRIC" id="fig|1398.22.peg.3194"/>
<organism evidence="7 8">
    <name type="scientific">Heyndrickxia coagulans</name>
    <name type="common">Weizmannia coagulans</name>
    <dbReference type="NCBI Taxonomy" id="1398"/>
    <lineage>
        <taxon>Bacteria</taxon>
        <taxon>Bacillati</taxon>
        <taxon>Bacillota</taxon>
        <taxon>Bacilli</taxon>
        <taxon>Bacillales</taxon>
        <taxon>Bacillaceae</taxon>
        <taxon>Heyndrickxia</taxon>
    </lineage>
</organism>
<gene>
    <name evidence="7" type="ORF">HMPREF3213_03191</name>
</gene>
<dbReference type="Gene3D" id="3.90.1720.10">
    <property type="entry name" value="endopeptidase domain like (from Nostoc punctiforme)"/>
    <property type="match status" value="1"/>
</dbReference>
<dbReference type="SUPFAM" id="SSF54001">
    <property type="entry name" value="Cysteine proteinases"/>
    <property type="match status" value="1"/>
</dbReference>
<evidence type="ECO:0000256" key="5">
    <source>
        <dbReference type="SAM" id="SignalP"/>
    </source>
</evidence>
<reference evidence="8" key="1">
    <citation type="submission" date="2016-01" db="EMBL/GenBank/DDBJ databases">
        <authorList>
            <person name="Mitreva M."/>
            <person name="Pepin K.H."/>
            <person name="Mihindukulasuriya K.A."/>
            <person name="Fulton R."/>
            <person name="Fronick C."/>
            <person name="O'Laughlin M."/>
            <person name="Miner T."/>
            <person name="Herter B."/>
            <person name="Rosa B.A."/>
            <person name="Cordes M."/>
            <person name="Tomlinson C."/>
            <person name="Wollam A."/>
            <person name="Palsikar V.B."/>
            <person name="Mardis E.R."/>
            <person name="Wilson R.K."/>
        </authorList>
    </citation>
    <scope>NUCLEOTIDE SEQUENCE [LARGE SCALE GENOMIC DNA]</scope>
    <source>
        <strain evidence="8">GED7749B</strain>
    </source>
</reference>
<dbReference type="PROSITE" id="PS51935">
    <property type="entry name" value="NLPC_P60"/>
    <property type="match status" value="1"/>
</dbReference>
<dbReference type="Pfam" id="PF00877">
    <property type="entry name" value="NLPC_P60"/>
    <property type="match status" value="1"/>
</dbReference>
<protein>
    <submittedName>
        <fullName evidence="7">NlpC/P60 family protein</fullName>
    </submittedName>
</protein>
<evidence type="ECO:0000256" key="1">
    <source>
        <dbReference type="ARBA" id="ARBA00007074"/>
    </source>
</evidence>
<sequence>MGNLKKVAPILLAFMLGTGFLLPAKQAAAASYSPSKVISTAKKYIGTPYRWGGTSPSGFDCSGFVGYTFKKNGKSLPRTAASIYKKGKKVSKSNLKPGDLVFFHTYSKGVSHVAIYIGHNQVIHSVSQGVKIDSLSNPYWKPRYVGAKRL</sequence>
<evidence type="ECO:0000256" key="4">
    <source>
        <dbReference type="ARBA" id="ARBA00022807"/>
    </source>
</evidence>
<evidence type="ECO:0000313" key="8">
    <source>
        <dbReference type="Proteomes" id="UP000070376"/>
    </source>
</evidence>
<name>A0A133KE60_HEYCO</name>
<evidence type="ECO:0000256" key="2">
    <source>
        <dbReference type="ARBA" id="ARBA00022670"/>
    </source>
</evidence>
<dbReference type="PANTHER" id="PTHR47053">
    <property type="entry name" value="MUREIN DD-ENDOPEPTIDASE MEPH-RELATED"/>
    <property type="match status" value="1"/>
</dbReference>
<keyword evidence="3" id="KW-0378">Hydrolase</keyword>
<comment type="caution">
    <text evidence="7">The sequence shown here is derived from an EMBL/GenBank/DDBJ whole genome shotgun (WGS) entry which is preliminary data.</text>
</comment>
<dbReference type="GO" id="GO:0006508">
    <property type="term" value="P:proteolysis"/>
    <property type="evidence" value="ECO:0007669"/>
    <property type="project" value="UniProtKB-KW"/>
</dbReference>
<evidence type="ECO:0000259" key="6">
    <source>
        <dbReference type="PROSITE" id="PS51935"/>
    </source>
</evidence>
<accession>A0A133KE60</accession>
<evidence type="ECO:0000313" key="7">
    <source>
        <dbReference type="EMBL" id="KWZ77839.1"/>
    </source>
</evidence>
<dbReference type="EMBL" id="LRPN01000162">
    <property type="protein sequence ID" value="KWZ77839.1"/>
    <property type="molecule type" value="Genomic_DNA"/>
</dbReference>
<dbReference type="AlphaFoldDB" id="A0A133KE60"/>
<keyword evidence="5" id="KW-0732">Signal</keyword>
<proteinExistence type="inferred from homology"/>
<dbReference type="PANTHER" id="PTHR47053:SF1">
    <property type="entry name" value="MUREIN DD-ENDOPEPTIDASE MEPH-RELATED"/>
    <property type="match status" value="1"/>
</dbReference>
<dbReference type="InterPro" id="IPR051202">
    <property type="entry name" value="Peptidase_C40"/>
</dbReference>
<dbReference type="GO" id="GO:0008234">
    <property type="term" value="F:cysteine-type peptidase activity"/>
    <property type="evidence" value="ECO:0007669"/>
    <property type="project" value="UniProtKB-KW"/>
</dbReference>
<keyword evidence="4" id="KW-0788">Thiol protease</keyword>
<comment type="similarity">
    <text evidence="1">Belongs to the peptidase C40 family.</text>
</comment>
<feature type="signal peptide" evidence="5">
    <location>
        <begin position="1"/>
        <end position="29"/>
    </location>
</feature>